<dbReference type="Gene3D" id="3.30.40.250">
    <property type="match status" value="1"/>
</dbReference>
<dbReference type="InterPro" id="IPR003776">
    <property type="entry name" value="YcaO-like_dom"/>
</dbReference>
<gene>
    <name evidence="2" type="ORF">GCM10022406_03080</name>
</gene>
<dbReference type="PANTHER" id="PTHR37809">
    <property type="entry name" value="RIBOSOMAL PROTEIN S12 METHYLTHIOTRANSFERASE ACCESSORY FACTOR YCAO"/>
    <property type="match status" value="1"/>
</dbReference>
<sequence length="436" mass="49469">MNIIETSVNKALHSISSEIGLLSRISKMPIMNKDPNLMSFGIWPGSTKVMGGEEFGGRSSGCGATWQEALMGTIGETVERYACAFYNLREGVKSPYRGLGSLGKKAVAPSEYALYHEQQYAFLKGKTPIEPFTEDTDLYWFPMTDLVTGEEKWAPGGMIYLPWSHELPWINANTSTGLAAHTDPHKAILTGLYEVIERDSFVITWTQKIVPPKIRISAEIQAHIDANFPTSYEWHFFDIRYDLDVPSVLGICFGESEFGKFVAVGTSTRATYGQAVQKVIKEIGQAVSYFRYLLNEKKDWVPTDNYNQLMSFEDHSIFYVKRPDMWFVFDEYRAALETVDIDLHEKQTRSDVDEVRHIVQTLKDAGCDVLFKDISTPDVRQLGFYSIKVLVPQLIPLAGGYPLYYHGGKRLYEVPAKMGYTAHDYDHLNKYPHPFP</sequence>
<dbReference type="RefSeq" id="WP_345109059.1">
    <property type="nucleotide sequence ID" value="NZ_BAABDH010000003.1"/>
</dbReference>
<organism evidence="2 3">
    <name type="scientific">Hymenobacter algoricola</name>
    <dbReference type="NCBI Taxonomy" id="486267"/>
    <lineage>
        <taxon>Bacteria</taxon>
        <taxon>Pseudomonadati</taxon>
        <taxon>Bacteroidota</taxon>
        <taxon>Cytophagia</taxon>
        <taxon>Cytophagales</taxon>
        <taxon>Hymenobacteraceae</taxon>
        <taxon>Hymenobacter</taxon>
    </lineage>
</organism>
<dbReference type="PANTHER" id="PTHR37809:SF1">
    <property type="entry name" value="RIBOSOMAL PROTEIN S12 METHYLTHIOTRANSFERASE ACCESSORY FACTOR YCAO"/>
    <property type="match status" value="1"/>
</dbReference>
<protein>
    <recommendedName>
        <fullName evidence="1">YcaO domain-containing protein</fullName>
    </recommendedName>
</protein>
<dbReference type="Gene3D" id="3.30.1330.230">
    <property type="match status" value="1"/>
</dbReference>
<keyword evidence="3" id="KW-1185">Reference proteome</keyword>
<evidence type="ECO:0000313" key="2">
    <source>
        <dbReference type="EMBL" id="GAA3920023.1"/>
    </source>
</evidence>
<dbReference type="Pfam" id="PF02624">
    <property type="entry name" value="YcaO"/>
    <property type="match status" value="1"/>
</dbReference>
<proteinExistence type="predicted"/>
<name>A0ABP7MC38_9BACT</name>
<dbReference type="EMBL" id="BAABDH010000003">
    <property type="protein sequence ID" value="GAA3920023.1"/>
    <property type="molecule type" value="Genomic_DNA"/>
</dbReference>
<feature type="domain" description="YcaO" evidence="1">
    <location>
        <begin position="61"/>
        <end position="436"/>
    </location>
</feature>
<dbReference type="PROSITE" id="PS51664">
    <property type="entry name" value="YCAO"/>
    <property type="match status" value="1"/>
</dbReference>
<dbReference type="InterPro" id="IPR027624">
    <property type="entry name" value="TOMM_cyclo_SagD"/>
</dbReference>
<reference evidence="3" key="1">
    <citation type="journal article" date="2019" name="Int. J. Syst. Evol. Microbiol.">
        <title>The Global Catalogue of Microorganisms (GCM) 10K type strain sequencing project: providing services to taxonomists for standard genome sequencing and annotation.</title>
        <authorList>
            <consortium name="The Broad Institute Genomics Platform"/>
            <consortium name="The Broad Institute Genome Sequencing Center for Infectious Disease"/>
            <person name="Wu L."/>
            <person name="Ma J."/>
        </authorList>
    </citation>
    <scope>NUCLEOTIDE SEQUENCE [LARGE SCALE GENOMIC DNA]</scope>
    <source>
        <strain evidence="3">JCM 17214</strain>
    </source>
</reference>
<dbReference type="NCBIfam" id="TIGR03604">
    <property type="entry name" value="TOMM_cyclo_SagD"/>
    <property type="match status" value="1"/>
</dbReference>
<dbReference type="Proteomes" id="UP001499909">
    <property type="component" value="Unassembled WGS sequence"/>
</dbReference>
<evidence type="ECO:0000259" key="1">
    <source>
        <dbReference type="PROSITE" id="PS51664"/>
    </source>
</evidence>
<evidence type="ECO:0000313" key="3">
    <source>
        <dbReference type="Proteomes" id="UP001499909"/>
    </source>
</evidence>
<comment type="caution">
    <text evidence="2">The sequence shown here is derived from an EMBL/GenBank/DDBJ whole genome shotgun (WGS) entry which is preliminary data.</text>
</comment>
<accession>A0ABP7MC38</accession>
<dbReference type="Gene3D" id="3.30.160.660">
    <property type="match status" value="1"/>
</dbReference>